<sequence length="88" mass="10049">MTKPVSPVSDEQREKKTALAALAKRKEENKNKKPVDNSSLRAGSSMYFQCDVCKGEIVLPEDYQPPRPRLCTPCERMERRGWLPKEGI</sequence>
<dbReference type="EMBL" id="MGKD01000009">
    <property type="protein sequence ID" value="OGN20063.1"/>
    <property type="molecule type" value="Genomic_DNA"/>
</dbReference>
<dbReference type="STRING" id="1802689.A3F25_01860"/>
<proteinExistence type="predicted"/>
<name>A0A1F8G401_9BACT</name>
<reference evidence="1 2" key="1">
    <citation type="journal article" date="2016" name="Nat. Commun.">
        <title>Thousands of microbial genomes shed light on interconnected biogeochemical processes in an aquifer system.</title>
        <authorList>
            <person name="Anantharaman K."/>
            <person name="Brown C.T."/>
            <person name="Hug L.A."/>
            <person name="Sharon I."/>
            <person name="Castelle C.J."/>
            <person name="Probst A.J."/>
            <person name="Thomas B.C."/>
            <person name="Singh A."/>
            <person name="Wilkins M.J."/>
            <person name="Karaoz U."/>
            <person name="Brodie E.L."/>
            <person name="Williams K.H."/>
            <person name="Hubbard S.S."/>
            <person name="Banfield J.F."/>
        </authorList>
    </citation>
    <scope>NUCLEOTIDE SEQUENCE [LARGE SCALE GENOMIC DNA]</scope>
</reference>
<organism evidence="1 2">
    <name type="scientific">Candidatus Yanofskybacteria bacterium RIFCSPHIGHO2_12_FULL_45_19b</name>
    <dbReference type="NCBI Taxonomy" id="1802689"/>
    <lineage>
        <taxon>Bacteria</taxon>
        <taxon>Candidatus Yanofskyibacteriota</taxon>
    </lineage>
</organism>
<evidence type="ECO:0000313" key="2">
    <source>
        <dbReference type="Proteomes" id="UP000177478"/>
    </source>
</evidence>
<protein>
    <submittedName>
        <fullName evidence="1">Uncharacterized protein</fullName>
    </submittedName>
</protein>
<evidence type="ECO:0000313" key="1">
    <source>
        <dbReference type="EMBL" id="OGN20063.1"/>
    </source>
</evidence>
<accession>A0A1F8G401</accession>
<comment type="caution">
    <text evidence="1">The sequence shown here is derived from an EMBL/GenBank/DDBJ whole genome shotgun (WGS) entry which is preliminary data.</text>
</comment>
<dbReference type="Proteomes" id="UP000177478">
    <property type="component" value="Unassembled WGS sequence"/>
</dbReference>
<dbReference type="AlphaFoldDB" id="A0A1F8G401"/>
<gene>
    <name evidence="1" type="ORF">A3F25_01860</name>
</gene>